<feature type="compositionally biased region" description="Basic and acidic residues" evidence="1">
    <location>
        <begin position="39"/>
        <end position="49"/>
    </location>
</feature>
<name>A0AAJ0MS60_9PEZI</name>
<sequence length="82" mass="8755">MTLIGRGGQEHSYFYVQINHTTATPKKGNCDGALSGSNYKEHDNEHEDNTSAASSSTGAFLDQVCDALLGLAEEPLPKLEAT</sequence>
<dbReference type="EMBL" id="JAULSX010000003">
    <property type="protein sequence ID" value="KAK3494383.1"/>
    <property type="molecule type" value="Genomic_DNA"/>
</dbReference>
<protein>
    <submittedName>
        <fullName evidence="2">Uncharacterized protein</fullName>
    </submittedName>
</protein>
<organism evidence="2 3">
    <name type="scientific">Neurospora hispaniola</name>
    <dbReference type="NCBI Taxonomy" id="588809"/>
    <lineage>
        <taxon>Eukaryota</taxon>
        <taxon>Fungi</taxon>
        <taxon>Dikarya</taxon>
        <taxon>Ascomycota</taxon>
        <taxon>Pezizomycotina</taxon>
        <taxon>Sordariomycetes</taxon>
        <taxon>Sordariomycetidae</taxon>
        <taxon>Sordariales</taxon>
        <taxon>Sordariaceae</taxon>
        <taxon>Neurospora</taxon>
    </lineage>
</organism>
<dbReference type="AlphaFoldDB" id="A0AAJ0MS60"/>
<evidence type="ECO:0000256" key="1">
    <source>
        <dbReference type="SAM" id="MobiDB-lite"/>
    </source>
</evidence>
<dbReference type="GeneID" id="87878766"/>
<keyword evidence="3" id="KW-1185">Reference proteome</keyword>
<reference evidence="2 3" key="1">
    <citation type="journal article" date="2023" name="Mol. Phylogenet. Evol.">
        <title>Genome-scale phylogeny and comparative genomics of the fungal order Sordariales.</title>
        <authorList>
            <person name="Hensen N."/>
            <person name="Bonometti L."/>
            <person name="Westerberg I."/>
            <person name="Brannstrom I.O."/>
            <person name="Guillou S."/>
            <person name="Cros-Aarteil S."/>
            <person name="Calhoun S."/>
            <person name="Haridas S."/>
            <person name="Kuo A."/>
            <person name="Mondo S."/>
            <person name="Pangilinan J."/>
            <person name="Riley R."/>
            <person name="LaButti K."/>
            <person name="Andreopoulos B."/>
            <person name="Lipzen A."/>
            <person name="Chen C."/>
            <person name="Yan M."/>
            <person name="Daum C."/>
            <person name="Ng V."/>
            <person name="Clum A."/>
            <person name="Steindorff A."/>
            <person name="Ohm R.A."/>
            <person name="Martin F."/>
            <person name="Silar P."/>
            <person name="Natvig D.O."/>
            <person name="Lalanne C."/>
            <person name="Gautier V."/>
            <person name="Ament-Velasquez S.L."/>
            <person name="Kruys A."/>
            <person name="Hutchinson M.I."/>
            <person name="Powell A.J."/>
            <person name="Barry K."/>
            <person name="Miller A.N."/>
            <person name="Grigoriev I.V."/>
            <person name="Debuchy R."/>
            <person name="Gladieux P."/>
            <person name="Hiltunen Thoren M."/>
            <person name="Johannesson H."/>
        </authorList>
    </citation>
    <scope>NUCLEOTIDE SEQUENCE [LARGE SCALE GENOMIC DNA]</scope>
    <source>
        <strain evidence="2 3">FGSC 10403</strain>
    </source>
</reference>
<proteinExistence type="predicted"/>
<feature type="region of interest" description="Disordered" evidence="1">
    <location>
        <begin position="26"/>
        <end position="56"/>
    </location>
</feature>
<dbReference type="Proteomes" id="UP001285908">
    <property type="component" value="Unassembled WGS sequence"/>
</dbReference>
<evidence type="ECO:0000313" key="2">
    <source>
        <dbReference type="EMBL" id="KAK3494383.1"/>
    </source>
</evidence>
<comment type="caution">
    <text evidence="2">The sequence shown here is derived from an EMBL/GenBank/DDBJ whole genome shotgun (WGS) entry which is preliminary data.</text>
</comment>
<evidence type="ECO:0000313" key="3">
    <source>
        <dbReference type="Proteomes" id="UP001285908"/>
    </source>
</evidence>
<gene>
    <name evidence="2" type="ORF">B0T23DRAFT_452420</name>
</gene>
<accession>A0AAJ0MS60</accession>
<dbReference type="RefSeq" id="XP_062693812.1">
    <property type="nucleotide sequence ID" value="XM_062841144.1"/>
</dbReference>